<accession>A0ABQ3DV96</accession>
<dbReference type="InterPro" id="IPR058205">
    <property type="entry name" value="D-LDH-like"/>
</dbReference>
<dbReference type="InterPro" id="IPR036291">
    <property type="entry name" value="NAD(P)-bd_dom_sf"/>
</dbReference>
<organism evidence="7 8">
    <name type="scientific">Salinicola rhizosphaerae</name>
    <dbReference type="NCBI Taxonomy" id="1443141"/>
    <lineage>
        <taxon>Bacteria</taxon>
        <taxon>Pseudomonadati</taxon>
        <taxon>Pseudomonadota</taxon>
        <taxon>Gammaproteobacteria</taxon>
        <taxon>Oceanospirillales</taxon>
        <taxon>Halomonadaceae</taxon>
        <taxon>Salinicola</taxon>
    </lineage>
</organism>
<dbReference type="InterPro" id="IPR006139">
    <property type="entry name" value="D-isomer_2_OHA_DH_cat_dom"/>
</dbReference>
<dbReference type="SUPFAM" id="SSF52283">
    <property type="entry name" value="Formate/glycerate dehydrogenase catalytic domain-like"/>
    <property type="match status" value="1"/>
</dbReference>
<evidence type="ECO:0000256" key="2">
    <source>
        <dbReference type="ARBA" id="ARBA00023002"/>
    </source>
</evidence>
<evidence type="ECO:0000259" key="6">
    <source>
        <dbReference type="Pfam" id="PF02826"/>
    </source>
</evidence>
<dbReference type="PROSITE" id="PS00671">
    <property type="entry name" value="D_2_HYDROXYACID_DH_3"/>
    <property type="match status" value="1"/>
</dbReference>
<keyword evidence="8" id="KW-1185">Reference proteome</keyword>
<feature type="domain" description="D-isomer specific 2-hydroxyacid dehydrogenase catalytic" evidence="5">
    <location>
        <begin position="30"/>
        <end position="351"/>
    </location>
</feature>
<dbReference type="PROSITE" id="PS00065">
    <property type="entry name" value="D_2_HYDROXYACID_DH_1"/>
    <property type="match status" value="1"/>
</dbReference>
<dbReference type="PANTHER" id="PTHR43026:SF1">
    <property type="entry name" value="2-HYDROXYACID DEHYDROGENASE HOMOLOG 1-RELATED"/>
    <property type="match status" value="1"/>
</dbReference>
<protein>
    <submittedName>
        <fullName evidence="7">Lactate dehydrogenase</fullName>
    </submittedName>
</protein>
<name>A0ABQ3DV96_9GAMM</name>
<dbReference type="InterPro" id="IPR029753">
    <property type="entry name" value="D-isomer_DH_CS"/>
</dbReference>
<dbReference type="CDD" id="cd12183">
    <property type="entry name" value="LDH_like_2"/>
    <property type="match status" value="1"/>
</dbReference>
<comment type="caution">
    <text evidence="7">The sequence shown here is derived from an EMBL/GenBank/DDBJ whole genome shotgun (WGS) entry which is preliminary data.</text>
</comment>
<dbReference type="InterPro" id="IPR006140">
    <property type="entry name" value="D-isomer_DH_NAD-bd"/>
</dbReference>
<dbReference type="PROSITE" id="PS00670">
    <property type="entry name" value="D_2_HYDROXYACID_DH_2"/>
    <property type="match status" value="1"/>
</dbReference>
<dbReference type="Gene3D" id="3.40.50.720">
    <property type="entry name" value="NAD(P)-binding Rossmann-like Domain"/>
    <property type="match status" value="2"/>
</dbReference>
<gene>
    <name evidence="7" type="primary">ldhA</name>
    <name evidence="7" type="ORF">GCM10009038_11070</name>
</gene>
<evidence type="ECO:0000256" key="4">
    <source>
        <dbReference type="RuleBase" id="RU003719"/>
    </source>
</evidence>
<evidence type="ECO:0000256" key="1">
    <source>
        <dbReference type="ARBA" id="ARBA00005854"/>
    </source>
</evidence>
<dbReference type="Pfam" id="PF00389">
    <property type="entry name" value="2-Hacid_dh"/>
    <property type="match status" value="1"/>
</dbReference>
<keyword evidence="2 4" id="KW-0560">Oxidoreductase</keyword>
<dbReference type="InterPro" id="IPR029752">
    <property type="entry name" value="D-isomer_DH_CS1"/>
</dbReference>
<dbReference type="SUPFAM" id="SSF51735">
    <property type="entry name" value="NAD(P)-binding Rossmann-fold domains"/>
    <property type="match status" value="1"/>
</dbReference>
<evidence type="ECO:0000256" key="3">
    <source>
        <dbReference type="ARBA" id="ARBA00023027"/>
    </source>
</evidence>
<dbReference type="PANTHER" id="PTHR43026">
    <property type="entry name" value="2-HYDROXYACID DEHYDROGENASE HOMOLOG 1-RELATED"/>
    <property type="match status" value="1"/>
</dbReference>
<reference evidence="8" key="1">
    <citation type="journal article" date="2019" name="Int. J. Syst. Evol. Microbiol.">
        <title>The Global Catalogue of Microorganisms (GCM) 10K type strain sequencing project: providing services to taxonomists for standard genome sequencing and annotation.</title>
        <authorList>
            <consortium name="The Broad Institute Genomics Platform"/>
            <consortium name="The Broad Institute Genome Sequencing Center for Infectious Disease"/>
            <person name="Wu L."/>
            <person name="Ma J."/>
        </authorList>
    </citation>
    <scope>NUCLEOTIDE SEQUENCE [LARGE SCALE GENOMIC DNA]</scope>
    <source>
        <strain evidence="8">KCTC 32998</strain>
    </source>
</reference>
<keyword evidence="3" id="KW-0520">NAD</keyword>
<dbReference type="EMBL" id="BMZI01000002">
    <property type="protein sequence ID" value="GHB14463.1"/>
    <property type="molecule type" value="Genomic_DNA"/>
</dbReference>
<proteinExistence type="inferred from homology"/>
<dbReference type="Pfam" id="PF02826">
    <property type="entry name" value="2-Hacid_dh_C"/>
    <property type="match status" value="1"/>
</dbReference>
<evidence type="ECO:0000259" key="5">
    <source>
        <dbReference type="Pfam" id="PF00389"/>
    </source>
</evidence>
<dbReference type="Proteomes" id="UP000646745">
    <property type="component" value="Unassembled WGS sequence"/>
</dbReference>
<evidence type="ECO:0000313" key="7">
    <source>
        <dbReference type="EMBL" id="GHB14463.1"/>
    </source>
</evidence>
<feature type="domain" description="D-isomer specific 2-hydroxyacid dehydrogenase NAD-binding" evidence="6">
    <location>
        <begin position="135"/>
        <end position="321"/>
    </location>
</feature>
<sequence length="352" mass="38344">MASLTGRSKLGAPSACRESAVMRITFYSAQPYDRRFFDEVRERHFADAGFEFIFQETSLDAGTVALADGSDAVCVFVNDRLDSEVIEALAAQGVRAIVLRCAGFNNVDLAVTQRLGLFVARVPAYSPEAVAEHALAMIMTLNRKTHRAFNRVREGNFALDGLLGRTLYGKTAGVVGTGRIGLCMARIFQGLGCQVLGYDPFPSAAFAAFGRMVSLDELLADADIVSLHCPLTEQTHHLIDRQALALMKPDAMLVNTSRGALIDTPAVIEALKSRQLGALAIDVYEQESELFFRDHSAEIITDDVFARLTSFPNVLITGHQGFFTVEALREIAEVTCGNLQAFANGRECANRL</sequence>
<comment type="similarity">
    <text evidence="1 4">Belongs to the D-isomer specific 2-hydroxyacid dehydrogenase family.</text>
</comment>
<evidence type="ECO:0000313" key="8">
    <source>
        <dbReference type="Proteomes" id="UP000646745"/>
    </source>
</evidence>